<dbReference type="PANTHER" id="PTHR19964:SF92">
    <property type="entry name" value="PATJ HOMOLOG"/>
    <property type="match status" value="1"/>
</dbReference>
<keyword evidence="4" id="KW-1185">Reference proteome</keyword>
<feature type="region of interest" description="Disordered" evidence="1">
    <location>
        <begin position="334"/>
        <end position="354"/>
    </location>
</feature>
<evidence type="ECO:0000313" key="3">
    <source>
        <dbReference type="EMBL" id="KAI6661895.1"/>
    </source>
</evidence>
<organism evidence="3 4">
    <name type="scientific">Oopsacas minuta</name>
    <dbReference type="NCBI Taxonomy" id="111878"/>
    <lineage>
        <taxon>Eukaryota</taxon>
        <taxon>Metazoa</taxon>
        <taxon>Porifera</taxon>
        <taxon>Hexactinellida</taxon>
        <taxon>Hexasterophora</taxon>
        <taxon>Lyssacinosida</taxon>
        <taxon>Leucopsacidae</taxon>
        <taxon>Oopsacas</taxon>
    </lineage>
</organism>
<dbReference type="InterPro" id="IPR036034">
    <property type="entry name" value="PDZ_sf"/>
</dbReference>
<dbReference type="Pfam" id="PF00595">
    <property type="entry name" value="PDZ"/>
    <property type="match status" value="6"/>
</dbReference>
<feature type="domain" description="PDZ" evidence="2">
    <location>
        <begin position="223"/>
        <end position="305"/>
    </location>
</feature>
<feature type="domain" description="PDZ" evidence="2">
    <location>
        <begin position="73"/>
        <end position="155"/>
    </location>
</feature>
<feature type="domain" description="PDZ" evidence="2">
    <location>
        <begin position="1278"/>
        <end position="1340"/>
    </location>
</feature>
<dbReference type="CDD" id="cd00136">
    <property type="entry name" value="PDZ_canonical"/>
    <property type="match status" value="4"/>
</dbReference>
<sequence>MSDQKRNSAICLSGLEDAIDILLQQNLHRNIHTTCCIISLLQEYITYLLPIIDVDITDQDRITPDTNTAIRIVLELDRGEHSGVLLGYMEAEVENRVFIEQIAIGSKAEEFEEIEIDHIILEINSHPLSRCSLERAQVWLESAERGGKLEMLLSRSISIEREIARGRVYRAIDKLSLRLSEAAVRRASGVNDLEALSRVVRTLAIQRHDPSDANRNVLDRENTLHIMKGRDDIGIILSNNGGNDHVYKIESIAERSAANRDGRLQTGDVILKVNGVTLAGLTNHDVMELLNVNRSYIQIVLDNKLVADSSNDVSNTNSVIIVEENIEKRSIENENSVKQHDTISPHKPPIPDTNWSGDHLIRESSLEYPTWSRLSQRSYSSENSFIGTRNSPMRSSFQVRHVALSRSESKPLGFTIAGGKGSRKGDIGIFVGHIHDNGAASQEGTMKIGDEILEVNGMSLEGMSQRKALQTFKKLKQGLVTIKLKSRSLQPELSANFVLQNVILNKTADAGLGLELIVLIDARGGYLDGIYVQNVREGSVAFQDGSLKRGDQLLTINGDPLMSTNLRRAHAIIGTLTPGEVDIGIRRYSPVEPLERLLTLTKRQNRLQPIPSQQSMRLEPRSPSYQADASSIFLQEITQLSSDASDNDDAMESDLTKLIAGIERANSFTRGAHGSETALRMSREELEGTNIDALFSPIDTHPIKEEQLAGSDSEETMSDVFTEPLILSKPKLLHENSSKRDLERLEIARNGYSSDIVTEIVTLHRSMGQTLGMNVIASSTPQLGVLVTSILKDGPAAKQARIRVGDELLEINNTSLIGLTQSKVLSLLSSLTGEMNFKVIRTPDKIDIAKDDVREEIGSSETRKLDQVTSSFPGYDMLELTFSRHTSETLGITLSPSKGQTEGYLQIRRVLVEGLAHRDGRLKKFDRLYALDSAPLYKRPSVEVMRMLRQTDNVFTLIILREVIRRLANSETSLTASSISVASQGLKKGMLLKTHKYAGSFEDSLKDIRSNDPITSVHVATKLVTDIKPSMDGISGYNSEFTNITPASSEDYIDNRGDRQDQEEVISTNQQSVSDNKLKGFNPKRVLFRKRHLVKTSNLTESIDAPPHDARVAEERRTSFVQQTSSMSVTGELPRQLVFTGSHLEKQSENREIIQTKNIKKIKFRKMFKIIEIKLSEVKDGQVSVSFVATSSPLRRTTPPLEIGDVLININGTPVTSKKQAEKLLYSLEKGEHTLEVISESSKEIPQIVLKEEHQENTEVNKNNLQTQENEPSNNQYELELIAKNKQELFGLEFGDDNQAKRICITSISPLFPGADSRIQIGDQLISIDGKSFVGISLKDGNKIYENLPINQPVLFILQRTGTTTNQIAYPKHTSMVRNLLLKDRILEVELDRGGENKLGVVLSGGSETNEKRVYIRRIGPGSIVATDGRLKISDELISVNGISLEGLTHKDALLVIKNAGNVLNFKVFRRKDIRTIPSNKTVPSSPSVLFRGSKRFINLEESTDSQGTLDSLLKRNKLTSTQGLR</sequence>
<dbReference type="Proteomes" id="UP001165289">
    <property type="component" value="Unassembled WGS sequence"/>
</dbReference>
<gene>
    <name evidence="3" type="ORF">LOD99_9666</name>
</gene>
<feature type="domain" description="PDZ" evidence="2">
    <location>
        <begin position="401"/>
        <end position="474"/>
    </location>
</feature>
<name>A0AAV7KM49_9METZ</name>
<dbReference type="EMBL" id="JAKMXF010000003">
    <property type="protein sequence ID" value="KAI6661895.1"/>
    <property type="molecule type" value="Genomic_DNA"/>
</dbReference>
<feature type="domain" description="PDZ" evidence="2">
    <location>
        <begin position="501"/>
        <end position="573"/>
    </location>
</feature>
<dbReference type="PANTHER" id="PTHR19964">
    <property type="entry name" value="MULTIPLE PDZ DOMAIN PROTEIN"/>
    <property type="match status" value="1"/>
</dbReference>
<evidence type="ECO:0000259" key="2">
    <source>
        <dbReference type="PROSITE" id="PS50106"/>
    </source>
</evidence>
<feature type="domain" description="PDZ" evidence="2">
    <location>
        <begin position="879"/>
        <end position="963"/>
    </location>
</feature>
<dbReference type="SUPFAM" id="SSF50156">
    <property type="entry name" value="PDZ domain-like"/>
    <property type="match status" value="9"/>
</dbReference>
<dbReference type="InterPro" id="IPR051342">
    <property type="entry name" value="PDZ_scaffold"/>
</dbReference>
<dbReference type="PROSITE" id="PS50106">
    <property type="entry name" value="PDZ"/>
    <property type="match status" value="8"/>
</dbReference>
<reference evidence="3 4" key="1">
    <citation type="journal article" date="2023" name="BMC Biol.">
        <title>The compact genome of the sponge Oopsacas minuta (Hexactinellida) is lacking key metazoan core genes.</title>
        <authorList>
            <person name="Santini S."/>
            <person name="Schenkelaars Q."/>
            <person name="Jourda C."/>
            <person name="Duchesne M."/>
            <person name="Belahbib H."/>
            <person name="Rocher C."/>
            <person name="Selva M."/>
            <person name="Riesgo A."/>
            <person name="Vervoort M."/>
            <person name="Leys S.P."/>
            <person name="Kodjabachian L."/>
            <person name="Le Bivic A."/>
            <person name="Borchiellini C."/>
            <person name="Claverie J.M."/>
            <person name="Renard E."/>
        </authorList>
    </citation>
    <scope>NUCLEOTIDE SEQUENCE [LARGE SCALE GENOMIC DNA]</scope>
    <source>
        <strain evidence="3">SPO-2</strain>
    </source>
</reference>
<proteinExistence type="predicted"/>
<feature type="compositionally biased region" description="Polar residues" evidence="1">
    <location>
        <begin position="1260"/>
        <end position="1272"/>
    </location>
</feature>
<accession>A0AAV7KM49</accession>
<feature type="domain" description="PDZ" evidence="2">
    <location>
        <begin position="1388"/>
        <end position="1472"/>
    </location>
</feature>
<feature type="domain" description="PDZ" evidence="2">
    <location>
        <begin position="760"/>
        <end position="843"/>
    </location>
</feature>
<evidence type="ECO:0000313" key="4">
    <source>
        <dbReference type="Proteomes" id="UP001165289"/>
    </source>
</evidence>
<evidence type="ECO:0000256" key="1">
    <source>
        <dbReference type="SAM" id="MobiDB-lite"/>
    </source>
</evidence>
<comment type="caution">
    <text evidence="3">The sequence shown here is derived from an EMBL/GenBank/DDBJ whole genome shotgun (WGS) entry which is preliminary data.</text>
</comment>
<dbReference type="Gene3D" id="2.30.42.10">
    <property type="match status" value="8"/>
</dbReference>
<protein>
    <recommendedName>
        <fullName evidence="2">PDZ domain-containing protein</fullName>
    </recommendedName>
</protein>
<dbReference type="InterPro" id="IPR001478">
    <property type="entry name" value="PDZ"/>
</dbReference>
<feature type="compositionally biased region" description="Basic and acidic residues" evidence="1">
    <location>
        <begin position="334"/>
        <end position="344"/>
    </location>
</feature>
<dbReference type="SMART" id="SM00228">
    <property type="entry name" value="PDZ"/>
    <property type="match status" value="9"/>
</dbReference>
<feature type="region of interest" description="Disordered" evidence="1">
    <location>
        <begin position="1253"/>
        <end position="1272"/>
    </location>
</feature>